<sequence length="163" mass="18581">MAQYHTIPGSVGKLVTESEVNCNADKYYEMFKQHEDVPKAIPHIFSAVKVVDGHGTTSGCVKHWDYIQRTKIMIQRTKIEGKKEFNHEKTTYDDETRTSMYKKFDPILVVKPKANGHGSIVSWTINYEKINEDSPVPISYLGFFQSSIDDLNSHIVASQINLD</sequence>
<dbReference type="InterPro" id="IPR023393">
    <property type="entry name" value="START-like_dom_sf"/>
</dbReference>
<dbReference type="GO" id="GO:0006952">
    <property type="term" value="P:defense response"/>
    <property type="evidence" value="ECO:0007669"/>
    <property type="project" value="InterPro"/>
</dbReference>
<dbReference type="PANTHER" id="PTHR31338">
    <property type="entry name" value="POLYKETIDE CYCLASE/DEHYDRASE AND LIPID TRANSPORT SUPERFAMILY PROTEIN"/>
    <property type="match status" value="1"/>
</dbReference>
<dbReference type="SMART" id="SM01037">
    <property type="entry name" value="Bet_v_1"/>
    <property type="match status" value="1"/>
</dbReference>
<evidence type="ECO:0000256" key="1">
    <source>
        <dbReference type="ARBA" id="ARBA00038242"/>
    </source>
</evidence>
<keyword evidence="4" id="KW-1185">Reference proteome</keyword>
<name>A0AAD4XVI4_9MAGN</name>
<reference evidence="3" key="1">
    <citation type="submission" date="2022-04" db="EMBL/GenBank/DDBJ databases">
        <title>A functionally conserved STORR gene fusion in Papaver species that diverged 16.8 million years ago.</title>
        <authorList>
            <person name="Catania T."/>
        </authorList>
    </citation>
    <scope>NUCLEOTIDE SEQUENCE</scope>
    <source>
        <strain evidence="3">S-188037</strain>
    </source>
</reference>
<protein>
    <recommendedName>
        <fullName evidence="2">Bet v I/Major latex protein domain-containing protein</fullName>
    </recommendedName>
</protein>
<comment type="caution">
    <text evidence="3">The sequence shown here is derived from an EMBL/GenBank/DDBJ whole genome shotgun (WGS) entry which is preliminary data.</text>
</comment>
<dbReference type="InterPro" id="IPR052006">
    <property type="entry name" value="MLP-like"/>
</dbReference>
<dbReference type="SUPFAM" id="SSF55961">
    <property type="entry name" value="Bet v1-like"/>
    <property type="match status" value="1"/>
</dbReference>
<gene>
    <name evidence="3" type="ORF">MKW98_005681</name>
</gene>
<dbReference type="Gene3D" id="3.30.530.20">
    <property type="match status" value="1"/>
</dbReference>
<organism evidence="3 4">
    <name type="scientific">Papaver atlanticum</name>
    <dbReference type="NCBI Taxonomy" id="357466"/>
    <lineage>
        <taxon>Eukaryota</taxon>
        <taxon>Viridiplantae</taxon>
        <taxon>Streptophyta</taxon>
        <taxon>Embryophyta</taxon>
        <taxon>Tracheophyta</taxon>
        <taxon>Spermatophyta</taxon>
        <taxon>Magnoliopsida</taxon>
        <taxon>Ranunculales</taxon>
        <taxon>Papaveraceae</taxon>
        <taxon>Papaveroideae</taxon>
        <taxon>Papaver</taxon>
    </lineage>
</organism>
<accession>A0AAD4XVI4</accession>
<dbReference type="EMBL" id="JAJJMB010001022">
    <property type="protein sequence ID" value="KAI3959622.1"/>
    <property type="molecule type" value="Genomic_DNA"/>
</dbReference>
<dbReference type="AlphaFoldDB" id="A0AAD4XVI4"/>
<evidence type="ECO:0000313" key="3">
    <source>
        <dbReference type="EMBL" id="KAI3959622.1"/>
    </source>
</evidence>
<evidence type="ECO:0000313" key="4">
    <source>
        <dbReference type="Proteomes" id="UP001202328"/>
    </source>
</evidence>
<proteinExistence type="inferred from homology"/>
<dbReference type="Proteomes" id="UP001202328">
    <property type="component" value="Unassembled WGS sequence"/>
</dbReference>
<dbReference type="Pfam" id="PF00407">
    <property type="entry name" value="Bet_v_1"/>
    <property type="match status" value="1"/>
</dbReference>
<dbReference type="InterPro" id="IPR000916">
    <property type="entry name" value="Bet_v_I/MLP"/>
</dbReference>
<dbReference type="PANTHER" id="PTHR31338:SF16">
    <property type="entry name" value="POLYKETIDE CYCLASE_DEHYDRASE AND LIPID TRANSPORT SUPERFAMILY PROTEIN"/>
    <property type="match status" value="1"/>
</dbReference>
<comment type="similarity">
    <text evidence="1">Belongs to the MLP family.</text>
</comment>
<feature type="domain" description="Bet v I/Major latex protein" evidence="2">
    <location>
        <begin position="9"/>
        <end position="158"/>
    </location>
</feature>
<evidence type="ECO:0000259" key="2">
    <source>
        <dbReference type="SMART" id="SM01037"/>
    </source>
</evidence>